<keyword evidence="5 15" id="KW-0732">Signal</keyword>
<feature type="disulfide bond" evidence="12">
    <location>
        <begin position="170"/>
        <end position="185"/>
    </location>
</feature>
<feature type="domain" description="TNFR-Cys" evidence="16">
    <location>
        <begin position="42"/>
        <end position="80"/>
    </location>
</feature>
<feature type="compositionally biased region" description="Low complexity" evidence="13">
    <location>
        <begin position="293"/>
        <end position="309"/>
    </location>
</feature>
<dbReference type="GO" id="GO:0048534">
    <property type="term" value="P:hematopoietic or lymphoid organ development"/>
    <property type="evidence" value="ECO:0007669"/>
    <property type="project" value="InterPro"/>
</dbReference>
<evidence type="ECO:0000313" key="18">
    <source>
        <dbReference type="RefSeq" id="XP_008067303.1"/>
    </source>
</evidence>
<evidence type="ECO:0000256" key="13">
    <source>
        <dbReference type="SAM" id="MobiDB-lite"/>
    </source>
</evidence>
<feature type="transmembrane region" description="Helical" evidence="14">
    <location>
        <begin position="225"/>
        <end position="248"/>
    </location>
</feature>
<dbReference type="FunFam" id="2.10.50.10:FF:000007">
    <property type="entry name" value="TNF receptor superfamily member 14"/>
    <property type="match status" value="1"/>
</dbReference>
<dbReference type="GO" id="GO:0043123">
    <property type="term" value="P:positive regulation of canonical NF-kappaB signal transduction"/>
    <property type="evidence" value="ECO:0007669"/>
    <property type="project" value="Ensembl"/>
</dbReference>
<dbReference type="SUPFAM" id="SSF57586">
    <property type="entry name" value="TNF receptor-like"/>
    <property type="match status" value="2"/>
</dbReference>
<keyword evidence="17" id="KW-1185">Reference proteome</keyword>
<feature type="domain" description="TNFR-Cys" evidence="16">
    <location>
        <begin position="82"/>
        <end position="124"/>
    </location>
</feature>
<feature type="disulfide bond" evidence="12">
    <location>
        <begin position="83"/>
        <end position="98"/>
    </location>
</feature>
<evidence type="ECO:0000256" key="5">
    <source>
        <dbReference type="ARBA" id="ARBA00022729"/>
    </source>
</evidence>
<feature type="compositionally biased region" description="Polar residues" evidence="13">
    <location>
        <begin position="202"/>
        <end position="215"/>
    </location>
</feature>
<evidence type="ECO:0000256" key="9">
    <source>
        <dbReference type="ARBA" id="ARBA00023157"/>
    </source>
</evidence>
<feature type="disulfide bond" evidence="12">
    <location>
        <begin position="59"/>
        <end position="72"/>
    </location>
</feature>
<evidence type="ECO:0000256" key="4">
    <source>
        <dbReference type="ARBA" id="ARBA00022692"/>
    </source>
</evidence>
<proteinExistence type="predicted"/>
<feature type="disulfide bond" evidence="12">
    <location>
        <begin position="43"/>
        <end position="58"/>
    </location>
</feature>
<comment type="subcellular location">
    <subcellularLocation>
        <location evidence="1">Membrane</location>
        <topology evidence="1">Single-pass type I membrane protein</topology>
    </subcellularLocation>
</comment>
<evidence type="ECO:0000256" key="7">
    <source>
        <dbReference type="ARBA" id="ARBA00022989"/>
    </source>
</evidence>
<evidence type="ECO:0000256" key="2">
    <source>
        <dbReference type="ARBA" id="ARBA00022553"/>
    </source>
</evidence>
<dbReference type="PANTHER" id="PTHR47607:SF1">
    <property type="entry name" value="TUMOR NECROSIS FACTOR RECEPTOR SUPERFAMILY MEMBER 3"/>
    <property type="match status" value="1"/>
</dbReference>
<feature type="compositionally biased region" description="Basic and acidic residues" evidence="13">
    <location>
        <begin position="405"/>
        <end position="417"/>
    </location>
</feature>
<keyword evidence="8 14" id="KW-0472">Membrane</keyword>
<dbReference type="GO" id="GO:0046330">
    <property type="term" value="P:positive regulation of JNK cascade"/>
    <property type="evidence" value="ECO:0007669"/>
    <property type="project" value="Ensembl"/>
</dbReference>
<name>A0A1U7UF26_CARSF</name>
<dbReference type="PROSITE" id="PS50050">
    <property type="entry name" value="TNFR_NGFR_2"/>
    <property type="match status" value="3"/>
</dbReference>
<feature type="disulfide bond" evidence="12">
    <location>
        <begin position="62"/>
        <end position="80"/>
    </location>
</feature>
<keyword evidence="11" id="KW-0325">Glycoprotein</keyword>
<dbReference type="PRINTS" id="PR01920">
    <property type="entry name" value="TNFACTORR3"/>
</dbReference>
<feature type="region of interest" description="Disordered" evidence="13">
    <location>
        <begin position="373"/>
        <end position="435"/>
    </location>
</feature>
<evidence type="ECO:0000256" key="12">
    <source>
        <dbReference type="PROSITE-ProRule" id="PRU00206"/>
    </source>
</evidence>
<dbReference type="AlphaFoldDB" id="A0A1U7UF26"/>
<dbReference type="Pfam" id="PF00020">
    <property type="entry name" value="TNFR_c6"/>
    <property type="match status" value="3"/>
</dbReference>
<feature type="repeat" description="TNFR-Cys" evidence="12">
    <location>
        <begin position="169"/>
        <end position="210"/>
    </location>
</feature>
<dbReference type="GO" id="GO:2001238">
    <property type="term" value="P:positive regulation of extrinsic apoptotic signaling pathway"/>
    <property type="evidence" value="ECO:0007669"/>
    <property type="project" value="Ensembl"/>
</dbReference>
<dbReference type="GO" id="GO:0071260">
    <property type="term" value="P:cellular response to mechanical stimulus"/>
    <property type="evidence" value="ECO:0007669"/>
    <property type="project" value="Ensembl"/>
</dbReference>
<dbReference type="GO" id="GO:0005794">
    <property type="term" value="C:Golgi apparatus"/>
    <property type="evidence" value="ECO:0007669"/>
    <property type="project" value="Ensembl"/>
</dbReference>
<dbReference type="GO" id="GO:0031625">
    <property type="term" value="F:ubiquitin protein ligase binding"/>
    <property type="evidence" value="ECO:0007669"/>
    <property type="project" value="Ensembl"/>
</dbReference>
<protein>
    <submittedName>
        <fullName evidence="18">Tumor necrosis factor receptor superfamily member 3</fullName>
    </submittedName>
</protein>
<dbReference type="GO" id="GO:0042802">
    <property type="term" value="F:identical protein binding"/>
    <property type="evidence" value="ECO:0007669"/>
    <property type="project" value="Ensembl"/>
</dbReference>
<feature type="signal peptide" evidence="15">
    <location>
        <begin position="1"/>
        <end position="27"/>
    </location>
</feature>
<dbReference type="Proteomes" id="UP000189704">
    <property type="component" value="Unplaced"/>
</dbReference>
<evidence type="ECO:0000256" key="3">
    <source>
        <dbReference type="ARBA" id="ARBA00022581"/>
    </source>
</evidence>
<feature type="region of interest" description="Disordered" evidence="13">
    <location>
        <begin position="270"/>
        <end position="352"/>
    </location>
</feature>
<keyword evidence="3" id="KW-0945">Host-virus interaction</keyword>
<keyword evidence="4 14" id="KW-0812">Transmembrane</keyword>
<keyword evidence="2" id="KW-0597">Phosphoprotein</keyword>
<feature type="chain" id="PRO_5010521049" evidence="15">
    <location>
        <begin position="28"/>
        <end position="435"/>
    </location>
</feature>
<evidence type="ECO:0000256" key="6">
    <source>
        <dbReference type="ARBA" id="ARBA00022737"/>
    </source>
</evidence>
<dbReference type="InterPro" id="IPR017349">
    <property type="entry name" value="TNFR_3_LTBR"/>
</dbReference>
<dbReference type="GO" id="GO:0005886">
    <property type="term" value="C:plasma membrane"/>
    <property type="evidence" value="ECO:0007669"/>
    <property type="project" value="UniProtKB-ARBA"/>
</dbReference>
<dbReference type="InterPro" id="IPR001368">
    <property type="entry name" value="TNFR/NGFR_Cys_rich_reg"/>
</dbReference>
<dbReference type="OrthoDB" id="10031141at2759"/>
<dbReference type="CDD" id="cd10578">
    <property type="entry name" value="TNFRSF3"/>
    <property type="match status" value="1"/>
</dbReference>
<evidence type="ECO:0000313" key="17">
    <source>
        <dbReference type="Proteomes" id="UP000189704"/>
    </source>
</evidence>
<keyword evidence="6" id="KW-0677">Repeat</keyword>
<evidence type="ECO:0000256" key="8">
    <source>
        <dbReference type="ARBA" id="ARBA00023136"/>
    </source>
</evidence>
<dbReference type="OMA" id="NNCVPCK"/>
<evidence type="ECO:0000256" key="15">
    <source>
        <dbReference type="SAM" id="SignalP"/>
    </source>
</evidence>
<sequence length="435" mass="46637">MGLPWAASARGLAWGPLALGLCGLLVASQPQLTPPYHSESQTCRDQEKEYYESKHQICCSRCPPGTYVATKCSRDSDTVCATCPENSYNEYWSYLSHCQMCRPCDHMMGLEEVAPCTGQRKTQCRCQPGMFCADRGPDCNHCELPPDCPPGTEAELKDEVGEVTGHCVPCKAGHFQNTSSPSARCQPHTRCEDQGLVEADPGTTQSDTSCRSPSESRFPEAPGTMLMLAVLLSLGFFLCLATVLACAWKSHPSLCRKLGSLLRRRPEGQESNAADASWEPPKANLHFPDLVEPLLPSSGDASPASSGLPMTPVLEPEVLQQQSPLGLPRELQPEPGEQGPVTPGTKGIHVTGGSMTITGNIYIYNAPMLGGARGPGDPPVSRDPSYPIPEEGDSGPPGLSTPCQEDGKAWHLAETEHWGATPSHQGPSSQFVTQA</sequence>
<dbReference type="InterPro" id="IPR033997">
    <property type="entry name" value="TNFRSF3_N"/>
</dbReference>
<reference evidence="18" key="1">
    <citation type="submission" date="2025-08" db="UniProtKB">
        <authorList>
            <consortium name="RefSeq"/>
        </authorList>
    </citation>
    <scope>IDENTIFICATION</scope>
</reference>
<dbReference type="RefSeq" id="XP_008067303.1">
    <property type="nucleotide sequence ID" value="XM_008069112.1"/>
</dbReference>
<evidence type="ECO:0000256" key="1">
    <source>
        <dbReference type="ARBA" id="ARBA00004479"/>
    </source>
</evidence>
<evidence type="ECO:0000256" key="11">
    <source>
        <dbReference type="ARBA" id="ARBA00023180"/>
    </source>
</evidence>
<evidence type="ECO:0000256" key="10">
    <source>
        <dbReference type="ARBA" id="ARBA00023170"/>
    </source>
</evidence>
<dbReference type="PROSITE" id="PS00652">
    <property type="entry name" value="TNFR_NGFR_1"/>
    <property type="match status" value="1"/>
</dbReference>
<feature type="region of interest" description="Disordered" evidence="13">
    <location>
        <begin position="196"/>
        <end position="219"/>
    </location>
</feature>
<feature type="repeat" description="TNFR-Cys" evidence="12">
    <location>
        <begin position="82"/>
        <end position="124"/>
    </location>
</feature>
<dbReference type="CTD" id="4055"/>
<dbReference type="STRING" id="1868482.ENSTSYP00000031360"/>
<dbReference type="GeneID" id="103271633"/>
<feature type="domain" description="TNFR-Cys" evidence="16">
    <location>
        <begin position="169"/>
        <end position="210"/>
    </location>
</feature>
<accession>A0A1U7UF26</accession>
<dbReference type="KEGG" id="csyr:103271633"/>
<dbReference type="FunFam" id="2.10.50.10:FF:000009">
    <property type="entry name" value="Tumor necrosis factor receptor superfamily member 14"/>
    <property type="match status" value="1"/>
</dbReference>
<keyword evidence="10 18" id="KW-0675">Receptor</keyword>
<keyword evidence="9 12" id="KW-1015">Disulfide bond</keyword>
<evidence type="ECO:0000256" key="14">
    <source>
        <dbReference type="SAM" id="Phobius"/>
    </source>
</evidence>
<dbReference type="SMART" id="SM00208">
    <property type="entry name" value="TNFR"/>
    <property type="match status" value="3"/>
</dbReference>
<dbReference type="Gene3D" id="2.10.50.10">
    <property type="entry name" value="Tumor Necrosis Factor Receptor, subunit A, domain 2"/>
    <property type="match status" value="3"/>
</dbReference>
<comment type="caution">
    <text evidence="12">Lacks conserved residue(s) required for the propagation of feature annotation.</text>
</comment>
<feature type="compositionally biased region" description="Polar residues" evidence="13">
    <location>
        <begin position="422"/>
        <end position="435"/>
    </location>
</feature>
<gene>
    <name evidence="18" type="primary">LTBR</name>
</gene>
<dbReference type="GO" id="GO:0006955">
    <property type="term" value="P:immune response"/>
    <property type="evidence" value="ECO:0007669"/>
    <property type="project" value="InterPro"/>
</dbReference>
<evidence type="ECO:0000259" key="16">
    <source>
        <dbReference type="PROSITE" id="PS50050"/>
    </source>
</evidence>
<keyword evidence="7 14" id="KW-1133">Transmembrane helix</keyword>
<organism evidence="17 18">
    <name type="scientific">Carlito syrichta</name>
    <name type="common">Philippine tarsier</name>
    <name type="synonym">Tarsius syrichta</name>
    <dbReference type="NCBI Taxonomy" id="1868482"/>
    <lineage>
        <taxon>Eukaryota</taxon>
        <taxon>Metazoa</taxon>
        <taxon>Chordata</taxon>
        <taxon>Craniata</taxon>
        <taxon>Vertebrata</taxon>
        <taxon>Euteleostomi</taxon>
        <taxon>Mammalia</taxon>
        <taxon>Eutheria</taxon>
        <taxon>Euarchontoglires</taxon>
        <taxon>Primates</taxon>
        <taxon>Haplorrhini</taxon>
        <taxon>Tarsiiformes</taxon>
        <taxon>Tarsiidae</taxon>
        <taxon>Carlito</taxon>
    </lineage>
</organism>
<feature type="repeat" description="TNFR-Cys" evidence="12">
    <location>
        <begin position="42"/>
        <end position="80"/>
    </location>
</feature>
<dbReference type="PANTHER" id="PTHR47607">
    <property type="entry name" value="TUMOR NECROSIS FACTOR RECEPTOR SUBFAMILY MEMBER 3"/>
    <property type="match status" value="1"/>
</dbReference>